<keyword evidence="9" id="KW-0539">Nucleus</keyword>
<evidence type="ECO:0000256" key="8">
    <source>
        <dbReference type="ARBA" id="ARBA00022927"/>
    </source>
</evidence>
<gene>
    <name evidence="14" type="ORF">OLC1_LOCUS5003</name>
</gene>
<evidence type="ECO:0000256" key="11">
    <source>
        <dbReference type="SAM" id="MobiDB-lite"/>
    </source>
</evidence>
<evidence type="ECO:0000256" key="2">
    <source>
        <dbReference type="ARBA" id="ARBA00004496"/>
    </source>
</evidence>
<evidence type="ECO:0000256" key="5">
    <source>
        <dbReference type="ARBA" id="ARBA00022448"/>
    </source>
</evidence>
<feature type="region of interest" description="Disordered" evidence="11">
    <location>
        <begin position="30"/>
        <end position="84"/>
    </location>
</feature>
<dbReference type="PANTHER" id="PTHR13135:SF0">
    <property type="entry name" value="PHOSPHORYLATED ADAPTER RNA EXPORT PROTEIN"/>
    <property type="match status" value="1"/>
</dbReference>
<evidence type="ECO:0000256" key="7">
    <source>
        <dbReference type="ARBA" id="ARBA00022884"/>
    </source>
</evidence>
<dbReference type="InterPro" id="IPR039047">
    <property type="entry name" value="PHAX"/>
</dbReference>
<protein>
    <recommendedName>
        <fullName evidence="4">Phosphorylated adapter RNA export protein</fullName>
    </recommendedName>
    <alternativeName>
        <fullName evidence="10">RNA U small nuclear RNA export adapter protein</fullName>
    </alternativeName>
</protein>
<dbReference type="InterPro" id="IPR019385">
    <property type="entry name" value="PHAX_RNA-binding_domain"/>
</dbReference>
<feature type="transmembrane region" description="Helical" evidence="12">
    <location>
        <begin position="187"/>
        <end position="220"/>
    </location>
</feature>
<keyword evidence="6" id="KW-0963">Cytoplasm</keyword>
<evidence type="ECO:0000313" key="15">
    <source>
        <dbReference type="Proteomes" id="UP001161247"/>
    </source>
</evidence>
<dbReference type="InterPro" id="IPR038092">
    <property type="entry name" value="PHAX_RNA-binding_sf"/>
</dbReference>
<evidence type="ECO:0000313" key="14">
    <source>
        <dbReference type="EMBL" id="CAI9093644.1"/>
    </source>
</evidence>
<dbReference type="Proteomes" id="UP001161247">
    <property type="component" value="Chromosome 2"/>
</dbReference>
<keyword evidence="7" id="KW-0694">RNA-binding</keyword>
<evidence type="ECO:0000256" key="1">
    <source>
        <dbReference type="ARBA" id="ARBA00004123"/>
    </source>
</evidence>
<dbReference type="Gene3D" id="1.10.10.1440">
    <property type="entry name" value="PHAX RNA-binding domain"/>
    <property type="match status" value="1"/>
</dbReference>
<dbReference type="GO" id="GO:0005737">
    <property type="term" value="C:cytoplasm"/>
    <property type="evidence" value="ECO:0007669"/>
    <property type="project" value="UniProtKB-SubCell"/>
</dbReference>
<organism evidence="14 15">
    <name type="scientific">Oldenlandia corymbosa var. corymbosa</name>
    <dbReference type="NCBI Taxonomy" id="529605"/>
    <lineage>
        <taxon>Eukaryota</taxon>
        <taxon>Viridiplantae</taxon>
        <taxon>Streptophyta</taxon>
        <taxon>Embryophyta</taxon>
        <taxon>Tracheophyta</taxon>
        <taxon>Spermatophyta</taxon>
        <taxon>Magnoliopsida</taxon>
        <taxon>eudicotyledons</taxon>
        <taxon>Gunneridae</taxon>
        <taxon>Pentapetalae</taxon>
        <taxon>asterids</taxon>
        <taxon>lamiids</taxon>
        <taxon>Gentianales</taxon>
        <taxon>Rubiaceae</taxon>
        <taxon>Rubioideae</taxon>
        <taxon>Spermacoceae</taxon>
        <taxon>Hedyotis-Oldenlandia complex</taxon>
        <taxon>Oldenlandia</taxon>
    </lineage>
</organism>
<feature type="domain" description="Phosphorylated adapter RNA export protein RNA-binding" evidence="13">
    <location>
        <begin position="91"/>
        <end position="170"/>
    </location>
</feature>
<evidence type="ECO:0000256" key="12">
    <source>
        <dbReference type="SAM" id="Phobius"/>
    </source>
</evidence>
<dbReference type="EMBL" id="OX459119">
    <property type="protein sequence ID" value="CAI9093644.1"/>
    <property type="molecule type" value="Genomic_DNA"/>
</dbReference>
<name>A0AAV1CDE7_OLDCO</name>
<evidence type="ECO:0000259" key="13">
    <source>
        <dbReference type="Pfam" id="PF10258"/>
    </source>
</evidence>
<dbReference type="GO" id="GO:0015031">
    <property type="term" value="P:protein transport"/>
    <property type="evidence" value="ECO:0007669"/>
    <property type="project" value="UniProtKB-KW"/>
</dbReference>
<feature type="compositionally biased region" description="Basic residues" evidence="11">
    <location>
        <begin position="64"/>
        <end position="78"/>
    </location>
</feature>
<dbReference type="PANTHER" id="PTHR13135">
    <property type="entry name" value="CYTOSOLIC RESINIFERATOXIN BINDING PROTEIN RBP-26"/>
    <property type="match status" value="1"/>
</dbReference>
<sequence length="233" mass="26386">MEGGGLDNVLDTVLEDENFEDVEMLDVEDGELFEQDPEVENEGGNPVTDLKALNVEGDANMVQKKNKKKKRKNKKKRGSSIPNASNISRFVPDVCRRLKEKKSYLVWAAVNCLGVPALSDLVKEVDAIQACGGQQTADGRRFRTGGGILWNILKVRDPNAYKEIMRRGKEFEVCCDTFFANFSVRNFFVFIFTLICVAWMSYCCLSLAICMYGCLHGAYICYQTTNFMRKFYS</sequence>
<dbReference type="GO" id="GO:0005634">
    <property type="term" value="C:nucleus"/>
    <property type="evidence" value="ECO:0007669"/>
    <property type="project" value="UniProtKB-SubCell"/>
</dbReference>
<keyword evidence="12" id="KW-0472">Membrane</keyword>
<keyword evidence="8" id="KW-0653">Protein transport</keyword>
<reference evidence="14" key="1">
    <citation type="submission" date="2023-03" db="EMBL/GenBank/DDBJ databases">
        <authorList>
            <person name="Julca I."/>
        </authorList>
    </citation>
    <scope>NUCLEOTIDE SEQUENCE</scope>
</reference>
<dbReference type="Pfam" id="PF10258">
    <property type="entry name" value="PHAX_RNA-bd"/>
    <property type="match status" value="1"/>
</dbReference>
<dbReference type="AlphaFoldDB" id="A0AAV1CDE7"/>
<evidence type="ECO:0000256" key="10">
    <source>
        <dbReference type="ARBA" id="ARBA00030834"/>
    </source>
</evidence>
<accession>A0AAV1CDE7</accession>
<comment type="similarity">
    <text evidence="3">Belongs to the PHAX family.</text>
</comment>
<evidence type="ECO:0000256" key="4">
    <source>
        <dbReference type="ARBA" id="ARBA00016856"/>
    </source>
</evidence>
<evidence type="ECO:0000256" key="9">
    <source>
        <dbReference type="ARBA" id="ARBA00023242"/>
    </source>
</evidence>
<evidence type="ECO:0000256" key="3">
    <source>
        <dbReference type="ARBA" id="ARBA00006094"/>
    </source>
</evidence>
<dbReference type="GO" id="GO:0003723">
    <property type="term" value="F:RNA binding"/>
    <property type="evidence" value="ECO:0007669"/>
    <property type="project" value="UniProtKB-KW"/>
</dbReference>
<evidence type="ECO:0000256" key="6">
    <source>
        <dbReference type="ARBA" id="ARBA00022490"/>
    </source>
</evidence>
<keyword evidence="15" id="KW-1185">Reference proteome</keyword>
<dbReference type="GO" id="GO:0006408">
    <property type="term" value="P:snRNA export from nucleus"/>
    <property type="evidence" value="ECO:0007669"/>
    <property type="project" value="InterPro"/>
</dbReference>
<keyword evidence="5" id="KW-0813">Transport</keyword>
<feature type="compositionally biased region" description="Acidic residues" evidence="11">
    <location>
        <begin position="30"/>
        <end position="41"/>
    </location>
</feature>
<proteinExistence type="inferred from homology"/>
<keyword evidence="12" id="KW-1133">Transmembrane helix</keyword>
<keyword evidence="12" id="KW-0812">Transmembrane</keyword>
<comment type="subcellular location">
    <subcellularLocation>
        <location evidence="2">Cytoplasm</location>
    </subcellularLocation>
    <subcellularLocation>
        <location evidence="1">Nucleus</location>
    </subcellularLocation>
</comment>